<feature type="region of interest" description="Disordered" evidence="19">
    <location>
        <begin position="524"/>
        <end position="549"/>
    </location>
</feature>
<evidence type="ECO:0000256" key="11">
    <source>
        <dbReference type="ARBA" id="ARBA00022737"/>
    </source>
</evidence>
<evidence type="ECO:0000313" key="21">
    <source>
        <dbReference type="EMBL" id="GFQ72570.1"/>
    </source>
</evidence>
<name>A0A8X6I867_TRICU</name>
<feature type="region of interest" description="Disordered" evidence="19">
    <location>
        <begin position="337"/>
        <end position="452"/>
    </location>
</feature>
<dbReference type="SMART" id="SM00248">
    <property type="entry name" value="ANK"/>
    <property type="match status" value="2"/>
</dbReference>
<evidence type="ECO:0000256" key="15">
    <source>
        <dbReference type="ARBA" id="ARBA00023298"/>
    </source>
</evidence>
<dbReference type="GO" id="GO:0005576">
    <property type="term" value="C:extracellular region"/>
    <property type="evidence" value="ECO:0007669"/>
    <property type="project" value="UniProtKB-SubCell"/>
</dbReference>
<dbReference type="PRINTS" id="PR00452">
    <property type="entry name" value="SH3DOMAIN"/>
</dbReference>
<evidence type="ECO:0000256" key="4">
    <source>
        <dbReference type="ARBA" id="ARBA00022443"/>
    </source>
</evidence>
<evidence type="ECO:0000256" key="14">
    <source>
        <dbReference type="ARBA" id="ARBA00023242"/>
    </source>
</evidence>
<feature type="compositionally biased region" description="Basic and acidic residues" evidence="19">
    <location>
        <begin position="532"/>
        <end position="546"/>
    </location>
</feature>
<evidence type="ECO:0000256" key="9">
    <source>
        <dbReference type="ARBA" id="ARBA00022699"/>
    </source>
</evidence>
<keyword evidence="22" id="KW-1185">Reference proteome</keyword>
<evidence type="ECO:0000256" key="3">
    <source>
        <dbReference type="ARBA" id="ARBA00004613"/>
    </source>
</evidence>
<dbReference type="GO" id="GO:0042981">
    <property type="term" value="P:regulation of apoptotic process"/>
    <property type="evidence" value="ECO:0007669"/>
    <property type="project" value="InterPro"/>
</dbReference>
<keyword evidence="7" id="KW-1052">Target cell membrane</keyword>
<dbReference type="SMART" id="SM00326">
    <property type="entry name" value="SH3"/>
    <property type="match status" value="1"/>
</dbReference>
<feature type="repeat" description="ANK" evidence="16">
    <location>
        <begin position="794"/>
        <end position="826"/>
    </location>
</feature>
<dbReference type="Pfam" id="PF12796">
    <property type="entry name" value="Ank_2"/>
    <property type="match status" value="1"/>
</dbReference>
<proteinExistence type="predicted"/>
<evidence type="ECO:0000256" key="8">
    <source>
        <dbReference type="ARBA" id="ARBA00022656"/>
    </source>
</evidence>
<evidence type="ECO:0000256" key="13">
    <source>
        <dbReference type="ARBA" id="ARBA00023043"/>
    </source>
</evidence>
<feature type="compositionally biased region" description="Polar residues" evidence="19">
    <location>
        <begin position="343"/>
        <end position="362"/>
    </location>
</feature>
<keyword evidence="14" id="KW-0539">Nucleus</keyword>
<keyword evidence="12" id="KW-0638">Presynaptic neurotoxin</keyword>
<keyword evidence="9" id="KW-0528">Neurotoxin</keyword>
<evidence type="ECO:0000256" key="5">
    <source>
        <dbReference type="ARBA" id="ARBA00022483"/>
    </source>
</evidence>
<dbReference type="FunFam" id="1.25.40.20:FF:000008">
    <property type="entry name" value="Apoptosis-stimulating of p53 protein 2 isoform 1"/>
    <property type="match status" value="1"/>
</dbReference>
<feature type="compositionally biased region" description="Low complexity" evidence="19">
    <location>
        <begin position="400"/>
        <end position="411"/>
    </location>
</feature>
<dbReference type="InterPro" id="IPR036770">
    <property type="entry name" value="Ankyrin_rpt-contain_sf"/>
</dbReference>
<dbReference type="PROSITE" id="PS50002">
    <property type="entry name" value="SH3"/>
    <property type="match status" value="1"/>
</dbReference>
<keyword evidence="7" id="KW-0472">Membrane</keyword>
<evidence type="ECO:0000256" key="10">
    <source>
        <dbReference type="ARBA" id="ARBA00022703"/>
    </source>
</evidence>
<organism evidence="21 22">
    <name type="scientific">Trichonephila clavata</name>
    <name type="common">Joro spider</name>
    <name type="synonym">Nephila clavata</name>
    <dbReference type="NCBI Taxonomy" id="2740835"/>
    <lineage>
        <taxon>Eukaryota</taxon>
        <taxon>Metazoa</taxon>
        <taxon>Ecdysozoa</taxon>
        <taxon>Arthropoda</taxon>
        <taxon>Chelicerata</taxon>
        <taxon>Arachnida</taxon>
        <taxon>Araneae</taxon>
        <taxon>Araneomorphae</taxon>
        <taxon>Entelegynae</taxon>
        <taxon>Araneoidea</taxon>
        <taxon>Nephilidae</taxon>
        <taxon>Trichonephila</taxon>
    </lineage>
</organism>
<protein>
    <submittedName>
        <fullName evidence="21">Apoptosis-stimulating of p53 protein 1</fullName>
    </submittedName>
</protein>
<dbReference type="GO" id="GO:0044231">
    <property type="term" value="C:host cell presynaptic membrane"/>
    <property type="evidence" value="ECO:0007669"/>
    <property type="project" value="UniProtKB-KW"/>
</dbReference>
<dbReference type="SUPFAM" id="SSF50044">
    <property type="entry name" value="SH3-domain"/>
    <property type="match status" value="1"/>
</dbReference>
<feature type="compositionally biased region" description="Basic and acidic residues" evidence="19">
    <location>
        <begin position="248"/>
        <end position="269"/>
    </location>
</feature>
<keyword evidence="11" id="KW-0677">Repeat</keyword>
<dbReference type="PROSITE" id="PS50297">
    <property type="entry name" value="ANK_REP_REGION"/>
    <property type="match status" value="2"/>
</dbReference>
<dbReference type="GO" id="GO:0005634">
    <property type="term" value="C:nucleus"/>
    <property type="evidence" value="ECO:0007669"/>
    <property type="project" value="UniProtKB-SubCell"/>
</dbReference>
<dbReference type="Pfam" id="PF00018">
    <property type="entry name" value="SH3_1"/>
    <property type="match status" value="1"/>
</dbReference>
<evidence type="ECO:0000256" key="1">
    <source>
        <dbReference type="ARBA" id="ARBA00004123"/>
    </source>
</evidence>
<dbReference type="Proteomes" id="UP000887116">
    <property type="component" value="Unassembled WGS sequence"/>
</dbReference>
<comment type="subcellular location">
    <subcellularLocation>
        <location evidence="1">Nucleus</location>
    </subcellularLocation>
    <subcellularLocation>
        <location evidence="3">Secreted</location>
    </subcellularLocation>
    <subcellularLocation>
        <location evidence="2">Target cell membrane</location>
    </subcellularLocation>
</comment>
<feature type="compositionally biased region" description="Low complexity" evidence="19">
    <location>
        <begin position="299"/>
        <end position="318"/>
    </location>
</feature>
<keyword evidence="5" id="KW-0268">Exocytosis</keyword>
<dbReference type="PANTHER" id="PTHR24131">
    <property type="entry name" value="APOPTOSIS-STIMULATING OF P53 PROTEIN"/>
    <property type="match status" value="1"/>
</dbReference>
<evidence type="ECO:0000256" key="17">
    <source>
        <dbReference type="PROSITE-ProRule" id="PRU00192"/>
    </source>
</evidence>
<comment type="caution">
    <text evidence="21">The sequence shown here is derived from an EMBL/GenBank/DDBJ whole genome shotgun (WGS) entry which is preliminary data.</text>
</comment>
<dbReference type="GO" id="GO:0044218">
    <property type="term" value="C:other organism cell membrane"/>
    <property type="evidence" value="ECO:0007669"/>
    <property type="project" value="UniProtKB-KW"/>
</dbReference>
<dbReference type="InterPro" id="IPR001452">
    <property type="entry name" value="SH3_domain"/>
</dbReference>
<feature type="repeat" description="ANK" evidence="16">
    <location>
        <begin position="761"/>
        <end position="793"/>
    </location>
</feature>
<keyword evidence="6" id="KW-0964">Secreted</keyword>
<feature type="region of interest" description="Disordered" evidence="19">
    <location>
        <begin position="248"/>
        <end position="280"/>
    </location>
</feature>
<evidence type="ECO:0000256" key="12">
    <source>
        <dbReference type="ARBA" id="ARBA00023028"/>
    </source>
</evidence>
<evidence type="ECO:0000313" key="22">
    <source>
        <dbReference type="Proteomes" id="UP000887116"/>
    </source>
</evidence>
<keyword evidence="8" id="KW-0800">Toxin</keyword>
<dbReference type="AlphaFoldDB" id="A0A8X6I867"/>
<keyword evidence="10" id="KW-0053">Apoptosis</keyword>
<evidence type="ECO:0000256" key="7">
    <source>
        <dbReference type="ARBA" id="ARBA00022537"/>
    </source>
</evidence>
<feature type="coiled-coil region" evidence="18">
    <location>
        <begin position="12"/>
        <end position="142"/>
    </location>
</feature>
<evidence type="ECO:0000256" key="6">
    <source>
        <dbReference type="ARBA" id="ARBA00022525"/>
    </source>
</evidence>
<dbReference type="PROSITE" id="PS50088">
    <property type="entry name" value="ANK_REPEAT"/>
    <property type="match status" value="2"/>
</dbReference>
<reference evidence="21" key="1">
    <citation type="submission" date="2020-07" db="EMBL/GenBank/DDBJ databases">
        <title>Multicomponent nature underlies the extraordinary mechanical properties of spider dragline silk.</title>
        <authorList>
            <person name="Kono N."/>
            <person name="Nakamura H."/>
            <person name="Mori M."/>
            <person name="Yoshida Y."/>
            <person name="Ohtoshi R."/>
            <person name="Malay A.D."/>
            <person name="Moran D.A.P."/>
            <person name="Tomita M."/>
            <person name="Numata K."/>
            <person name="Arakawa K."/>
        </authorList>
    </citation>
    <scope>NUCLEOTIDE SEQUENCE</scope>
</reference>
<dbReference type="OrthoDB" id="10038642at2759"/>
<evidence type="ECO:0000256" key="2">
    <source>
        <dbReference type="ARBA" id="ARBA00004175"/>
    </source>
</evidence>
<dbReference type="GO" id="GO:0006915">
    <property type="term" value="P:apoptotic process"/>
    <property type="evidence" value="ECO:0007669"/>
    <property type="project" value="UniProtKB-KW"/>
</dbReference>
<dbReference type="GO" id="GO:0090729">
    <property type="term" value="F:toxin activity"/>
    <property type="evidence" value="ECO:0007669"/>
    <property type="project" value="UniProtKB-KW"/>
</dbReference>
<dbReference type="SUPFAM" id="SSF48403">
    <property type="entry name" value="Ankyrin repeat"/>
    <property type="match status" value="1"/>
</dbReference>
<keyword evidence="13 16" id="KW-0040">ANK repeat</keyword>
<keyword evidence="4 17" id="KW-0728">SH3 domain</keyword>
<dbReference type="InterPro" id="IPR036028">
    <property type="entry name" value="SH3-like_dom_sf"/>
</dbReference>
<dbReference type="PANTHER" id="PTHR24131:SF10">
    <property type="entry name" value="ANKYRIN-REPEAT, SH3-DOMAIN, AND PROLINE-RICH-REGION CONTAINING PROTEIN, ISOFORM B"/>
    <property type="match status" value="1"/>
</dbReference>
<dbReference type="CDD" id="cd11807">
    <property type="entry name" value="SH3_ASPP"/>
    <property type="match status" value="1"/>
</dbReference>
<accession>A0A8X6I867</accession>
<evidence type="ECO:0000256" key="19">
    <source>
        <dbReference type="SAM" id="MobiDB-lite"/>
    </source>
</evidence>
<keyword evidence="15" id="KW-1053">Target membrane</keyword>
<feature type="region of interest" description="Disordered" evidence="19">
    <location>
        <begin position="296"/>
        <end position="325"/>
    </location>
</feature>
<evidence type="ECO:0000256" key="16">
    <source>
        <dbReference type="PROSITE-ProRule" id="PRU00023"/>
    </source>
</evidence>
<dbReference type="Gene3D" id="1.25.40.20">
    <property type="entry name" value="Ankyrin repeat-containing domain"/>
    <property type="match status" value="1"/>
</dbReference>
<dbReference type="InterPro" id="IPR002110">
    <property type="entry name" value="Ankyrin_rpt"/>
</dbReference>
<evidence type="ECO:0000259" key="20">
    <source>
        <dbReference type="PROSITE" id="PS50002"/>
    </source>
</evidence>
<dbReference type="EMBL" id="BMAO01021173">
    <property type="protein sequence ID" value="GFQ72570.1"/>
    <property type="molecule type" value="Genomic_DNA"/>
</dbReference>
<gene>
    <name evidence="21" type="primary">Ppp1r13b</name>
    <name evidence="21" type="ORF">TNCT_96481</name>
</gene>
<dbReference type="InterPro" id="IPR047163">
    <property type="entry name" value="ASPP1/2"/>
</dbReference>
<keyword evidence="18" id="KW-0175">Coiled coil</keyword>
<dbReference type="GO" id="GO:0002039">
    <property type="term" value="F:p53 binding"/>
    <property type="evidence" value="ECO:0007669"/>
    <property type="project" value="InterPro"/>
</dbReference>
<evidence type="ECO:0000256" key="18">
    <source>
        <dbReference type="SAM" id="Coils"/>
    </source>
</evidence>
<feature type="compositionally biased region" description="Basic and acidic residues" evidence="19">
    <location>
        <begin position="379"/>
        <end position="391"/>
    </location>
</feature>
<sequence length="936" mass="105474">MVLLPEDAAMTLAELRQMAARQQHQIEAQQQLLVAKEQRLKFLKQQEARQHNLAEHQLDPACLQSLRDKIDTQEHKLRQLRALRGQVEQQKTNNENLGTELDSIRALFCEKEKELNLAVSKVDELTRQLDDIRNNKNRKNCMVPSATSELENLRRELMYRTKLSEQQNNYICQQREDIALRQQDIAILDKKINELTQRLHRKRLLNEQLAAQIHSAALSRNFSGSIVNNGFYHAATVVAVEPLPRESLESDHTRDDMSAKLHGSHKGDLGEFGLNKNDPKYQTLPYNTKFTLKGKCEDSQSSSTEDDSWPNSLDSSSSNRKIPTLSSVVKQTSTMCNLMPRPFNSTYNANNSGSKLSQQSTTKIEDTSALDKNASNESLVKETIEDSKKQNESNSNIPHSQFSQTTSTTSSVIKNQEKLKPGNSRSVKPVVPPKPALPVKPMISNRQSSAVKENDIEEKDLVNVALSVLQNKSSRNERNAVSNYRERLLYYQCVPRYSQSKDTKQDTTPAKSKIATYFQKSTVNKDSNLQQEHNKKDFTESSDVAKRKSSIGQLPIKPKPLTIRKTPGLEPPKLKVQPVVHTNFHRKTSDSNLTSHLKASYLSHPSEENPPVRTLKPLESHDKEGNIPVIEVAPLKNETEDLTEQLNAEVETEAWLDERNKEDTVDNGNEVDFIESQTVAEKVDTVTEVIGENESDEEKFHSAALRRMRKGNLKGENSSRSCRRVSFDPLALLLDAALEGELELVKKTAGEVPNPSAANDEGITALHNAICAGHVDVVTFLVEFGCDVNAQDSDGWTPLHCAASCNNLPMVKFLVERGACIFATTLSDHETAAEKCEEDEEGFDGCSEYLYSLQENLGVMNNGMVYAVYDYEGQNADELSFKDGDMLTVLRKGDDEESEWWWSRILDEEGYVPRNLLGLYPRVTSRKETEYSKPDD</sequence>
<feature type="domain" description="SH3" evidence="20">
    <location>
        <begin position="860"/>
        <end position="922"/>
    </location>
</feature>
<dbReference type="GO" id="GO:0006887">
    <property type="term" value="P:exocytosis"/>
    <property type="evidence" value="ECO:0007669"/>
    <property type="project" value="UniProtKB-KW"/>
</dbReference>